<reference evidence="3" key="2">
    <citation type="submission" date="2020-02" db="EMBL/GenBank/DDBJ databases">
        <authorList>
            <person name="Littmann E."/>
            <person name="Sorbara M."/>
        </authorList>
    </citation>
    <scope>NUCLEOTIDE SEQUENCE</scope>
    <source>
        <strain evidence="3">MSK.1.17</strain>
    </source>
</reference>
<keyword evidence="4" id="KW-1185">Reference proteome</keyword>
<evidence type="ECO:0000313" key="2">
    <source>
        <dbReference type="EMBL" id="MCG4743967.1"/>
    </source>
</evidence>
<evidence type="ECO:0000313" key="5">
    <source>
        <dbReference type="Proteomes" id="UP001299608"/>
    </source>
</evidence>
<dbReference type="Proteomes" id="UP000669239">
    <property type="component" value="Unassembled WGS sequence"/>
</dbReference>
<dbReference type="EMBL" id="JAAITT010000007">
    <property type="protein sequence ID" value="NSJ48378.1"/>
    <property type="molecule type" value="Genomic_DNA"/>
</dbReference>
<evidence type="ECO:0000313" key="3">
    <source>
        <dbReference type="EMBL" id="NSJ48378.1"/>
    </source>
</evidence>
<reference evidence="2" key="3">
    <citation type="submission" date="2022-01" db="EMBL/GenBank/DDBJ databases">
        <title>Collection of gut derived symbiotic bacterial strains cultured from healthy donors.</title>
        <authorList>
            <person name="Lin H."/>
            <person name="Kohout C."/>
            <person name="Waligurski E."/>
            <person name="Pamer E.G."/>
        </authorList>
    </citation>
    <scope>NUCLEOTIDE SEQUENCE</scope>
    <source>
        <strain evidence="2">DFI.6.55</strain>
    </source>
</reference>
<reference evidence="3 4" key="1">
    <citation type="journal article" date="2020" name="Cell Host Microbe">
        <title>Functional and Genomic Variation between Human-Derived Isolates of Lachnospiraceae Reveals Inter- and Intra-Species Diversity.</title>
        <authorList>
            <person name="Sorbara M.T."/>
            <person name="Littmann E.R."/>
            <person name="Fontana E."/>
            <person name="Moody T.U."/>
            <person name="Kohout C.E."/>
            <person name="Gjonbalaj M."/>
            <person name="Eaton V."/>
            <person name="Seok R."/>
            <person name="Leiner I.M."/>
            <person name="Pamer E.G."/>
        </authorList>
    </citation>
    <scope>NUCLEOTIDE SEQUENCE [LARGE SCALE GENOMIC DNA]</scope>
    <source>
        <strain evidence="3 4">MSK.1.17</strain>
    </source>
</reference>
<feature type="domain" description="YgjP-like metallopeptidase" evidence="1">
    <location>
        <begin position="91"/>
        <end position="194"/>
    </location>
</feature>
<evidence type="ECO:0000259" key="1">
    <source>
        <dbReference type="Pfam" id="PF01863"/>
    </source>
</evidence>
<dbReference type="Proteomes" id="UP001299608">
    <property type="component" value="Unassembled WGS sequence"/>
</dbReference>
<proteinExistence type="predicted"/>
<comment type="caution">
    <text evidence="2">The sequence shown here is derived from an EMBL/GenBank/DDBJ whole genome shotgun (WGS) entry which is preliminary data.</text>
</comment>
<dbReference type="EMBL" id="JAKNGE010000001">
    <property type="protein sequence ID" value="MCG4743967.1"/>
    <property type="molecule type" value="Genomic_DNA"/>
</dbReference>
<accession>A0AAX1SS72</accession>
<dbReference type="AlphaFoldDB" id="A0AAX1SS72"/>
<dbReference type="PANTHER" id="PTHR30399">
    <property type="entry name" value="UNCHARACTERIZED PROTEIN YGJP"/>
    <property type="match status" value="1"/>
</dbReference>
<name>A0AAX1SS72_9FIRM</name>
<protein>
    <submittedName>
        <fullName evidence="2">M48 family metallopeptidase</fullName>
    </submittedName>
</protein>
<organism evidence="2 5">
    <name type="scientific">Enterocloster aldenensis</name>
    <dbReference type="NCBI Taxonomy" id="358742"/>
    <lineage>
        <taxon>Bacteria</taxon>
        <taxon>Bacillati</taxon>
        <taxon>Bacillota</taxon>
        <taxon>Clostridia</taxon>
        <taxon>Lachnospirales</taxon>
        <taxon>Lachnospiraceae</taxon>
        <taxon>Enterocloster</taxon>
    </lineage>
</organism>
<dbReference type="InterPro" id="IPR002725">
    <property type="entry name" value="YgjP-like_metallopeptidase"/>
</dbReference>
<sequence>MIRKVEIGWRRGDEEGNIPVEVLYSRRITLGLEIKADGRVCARMPRGIPSQAVMDFIKERQDWIVQKWFLMEEKRRIREQRPLPDYVAHPELEAAYRKRARTQLEARAAYYAGLMGVTYNRIAIRAARTRWGSCSAQGNLNFHWKLILMPPEVLDYVVVHELAHRKEMNHSARFWAEVERILPDYKRRRKWLKDYGSQV</sequence>
<dbReference type="Gene3D" id="3.30.2010.10">
    <property type="entry name" value="Metalloproteases ('zincins'), catalytic domain"/>
    <property type="match status" value="1"/>
</dbReference>
<dbReference type="PANTHER" id="PTHR30399:SF1">
    <property type="entry name" value="UTP PYROPHOSPHATASE"/>
    <property type="match status" value="1"/>
</dbReference>
<evidence type="ECO:0000313" key="4">
    <source>
        <dbReference type="Proteomes" id="UP000669239"/>
    </source>
</evidence>
<gene>
    <name evidence="3" type="ORF">G5B36_06660</name>
    <name evidence="2" type="ORF">L0N08_00910</name>
</gene>
<dbReference type="InterPro" id="IPR053136">
    <property type="entry name" value="UTP_pyrophosphatase-like"/>
</dbReference>
<dbReference type="RefSeq" id="WP_117556709.1">
    <property type="nucleotide sequence ID" value="NZ_BAABZL010000001.1"/>
</dbReference>
<dbReference type="CDD" id="cd07344">
    <property type="entry name" value="M48_yhfN_like"/>
    <property type="match status" value="1"/>
</dbReference>
<dbReference type="Pfam" id="PF01863">
    <property type="entry name" value="YgjP-like"/>
    <property type="match status" value="1"/>
</dbReference>
<dbReference type="GeneID" id="97204203"/>